<dbReference type="EC" id="5.3.3.18" evidence="5"/>
<sequence length="262" mass="28025">MTNASAPQAQVIVEREDGVLRLTMDNLTKKNAITCEMYLQMKEALDAAATDHSIRAVLLRGTGGVFSSGNDVNGFNAPKGELPAPVQFVRSLVKFPKPIVAQVEGLAVGIGVTMLLHCDIIYAADDTKFRMPFVNLGVVPEAGSSYLLPRLMGAAKAAELVLLGRLFSAAEAEALGMVSNSMPQAEVAAAAEKAVAALVKQPLGAMMKSRALLRDVSGEALDERIELEFKQFFEGLKGPEFAEAARAFMEKREPDFSNIPVA</sequence>
<evidence type="ECO:0000256" key="1">
    <source>
        <dbReference type="ARBA" id="ARBA00004275"/>
    </source>
</evidence>
<dbReference type="Gene3D" id="1.10.12.10">
    <property type="entry name" value="Lyase 2-enoyl-coa Hydratase, Chain A, domain 2"/>
    <property type="match status" value="1"/>
</dbReference>
<name>A0A0P1GSA1_9RHOB</name>
<protein>
    <submittedName>
        <fullName evidence="5">1,2-epoxyphenylacetyl-CoA isomerase</fullName>
        <ecNumber evidence="5">5.3.3.18</ecNumber>
    </submittedName>
</protein>
<comment type="subcellular location">
    <subcellularLocation>
        <location evidence="1">Peroxisome</location>
    </subcellularLocation>
</comment>
<dbReference type="InterPro" id="IPR001753">
    <property type="entry name" value="Enoyl-CoA_hydra/iso"/>
</dbReference>
<accession>A0A0P1GSA1</accession>
<dbReference type="Pfam" id="PF00378">
    <property type="entry name" value="ECH_1"/>
    <property type="match status" value="1"/>
</dbReference>
<keyword evidence="4 5" id="KW-0413">Isomerase</keyword>
<dbReference type="CDD" id="cd06558">
    <property type="entry name" value="crotonase-like"/>
    <property type="match status" value="1"/>
</dbReference>
<evidence type="ECO:0000313" key="6">
    <source>
        <dbReference type="Proteomes" id="UP000051681"/>
    </source>
</evidence>
<dbReference type="RefSeq" id="WP_058319507.1">
    <property type="nucleotide sequence ID" value="NZ_CYSF01000015.1"/>
</dbReference>
<comment type="similarity">
    <text evidence="2">Belongs to the enoyl-CoA hydratase/isomerase family.</text>
</comment>
<dbReference type="InterPro" id="IPR014748">
    <property type="entry name" value="Enoyl-CoA_hydra_C"/>
</dbReference>
<reference evidence="5 6" key="1">
    <citation type="submission" date="2015-09" db="EMBL/GenBank/DDBJ databases">
        <authorList>
            <consortium name="Swine Surveillance"/>
        </authorList>
    </citation>
    <scope>NUCLEOTIDE SEQUENCE [LARGE SCALE GENOMIC DNA]</scope>
    <source>
        <strain evidence="5 6">CECT 8383</strain>
    </source>
</reference>
<dbReference type="InterPro" id="IPR029045">
    <property type="entry name" value="ClpP/crotonase-like_dom_sf"/>
</dbReference>
<dbReference type="EMBL" id="CYSF01000015">
    <property type="protein sequence ID" value="CUH85424.1"/>
    <property type="molecule type" value="Genomic_DNA"/>
</dbReference>
<dbReference type="PANTHER" id="PTHR43684:SF1">
    <property type="entry name" value="ENOYL-COA DELTA ISOMERASE 2"/>
    <property type="match status" value="1"/>
</dbReference>
<keyword evidence="6" id="KW-1185">Reference proteome</keyword>
<keyword evidence="3" id="KW-0576">Peroxisome</keyword>
<dbReference type="OrthoDB" id="5730382at2"/>
<dbReference type="InterPro" id="IPR051053">
    <property type="entry name" value="ECH/Chromodomain_protein"/>
</dbReference>
<dbReference type="PANTHER" id="PTHR43684">
    <property type="match status" value="1"/>
</dbReference>
<dbReference type="Proteomes" id="UP000051681">
    <property type="component" value="Unassembled WGS sequence"/>
</dbReference>
<dbReference type="STRING" id="340021.TM5383_02657"/>
<gene>
    <name evidence="5" type="primary">paaG_2</name>
    <name evidence="5" type="ORF">TM5383_02657</name>
</gene>
<evidence type="ECO:0000256" key="2">
    <source>
        <dbReference type="ARBA" id="ARBA00005254"/>
    </source>
</evidence>
<evidence type="ECO:0000256" key="4">
    <source>
        <dbReference type="ARBA" id="ARBA00023235"/>
    </source>
</evidence>
<evidence type="ECO:0000313" key="5">
    <source>
        <dbReference type="EMBL" id="CUH85424.1"/>
    </source>
</evidence>
<proteinExistence type="inferred from homology"/>
<dbReference type="SUPFAM" id="SSF52096">
    <property type="entry name" value="ClpP/crotonase"/>
    <property type="match status" value="1"/>
</dbReference>
<organism evidence="5 6">
    <name type="scientific">Thalassovita mediterranea</name>
    <dbReference type="NCBI Taxonomy" id="340021"/>
    <lineage>
        <taxon>Bacteria</taxon>
        <taxon>Pseudomonadati</taxon>
        <taxon>Pseudomonadota</taxon>
        <taxon>Alphaproteobacteria</taxon>
        <taxon>Rhodobacterales</taxon>
        <taxon>Roseobacteraceae</taxon>
        <taxon>Thalassovita</taxon>
    </lineage>
</organism>
<dbReference type="AlphaFoldDB" id="A0A0P1GSA1"/>
<dbReference type="GO" id="GO:0004165">
    <property type="term" value="F:delta(3)-delta(2)-enoyl-CoA isomerase activity"/>
    <property type="evidence" value="ECO:0007669"/>
    <property type="project" value="UniProtKB-ARBA"/>
</dbReference>
<evidence type="ECO:0000256" key="3">
    <source>
        <dbReference type="ARBA" id="ARBA00023140"/>
    </source>
</evidence>
<dbReference type="Gene3D" id="3.90.226.10">
    <property type="entry name" value="2-enoyl-CoA Hydratase, Chain A, domain 1"/>
    <property type="match status" value="1"/>
</dbReference>